<evidence type="ECO:0000259" key="1">
    <source>
        <dbReference type="Pfam" id="PF00005"/>
    </source>
</evidence>
<dbReference type="PANTHER" id="PTHR48040">
    <property type="entry name" value="PLEIOTROPIC DRUG RESISTANCE PROTEIN 1-LIKE ISOFORM X1"/>
    <property type="match status" value="1"/>
</dbReference>
<dbReference type="InterPro" id="IPR029481">
    <property type="entry name" value="ABC_trans_N"/>
</dbReference>
<dbReference type="EMBL" id="JAJJMA010233309">
    <property type="protein sequence ID" value="MCL7042273.1"/>
    <property type="molecule type" value="Genomic_DNA"/>
</dbReference>
<accession>A0AA41VJ93</accession>
<reference evidence="3" key="1">
    <citation type="submission" date="2022-03" db="EMBL/GenBank/DDBJ databases">
        <title>A functionally conserved STORR gene fusion in Papaver species that diverged 16.8 million years ago.</title>
        <authorList>
            <person name="Catania T."/>
        </authorList>
    </citation>
    <scope>NUCLEOTIDE SEQUENCE</scope>
    <source>
        <strain evidence="3">S-191538</strain>
    </source>
</reference>
<dbReference type="GO" id="GO:0016887">
    <property type="term" value="F:ATP hydrolysis activity"/>
    <property type="evidence" value="ECO:0007669"/>
    <property type="project" value="InterPro"/>
</dbReference>
<protein>
    <submittedName>
        <fullName evidence="3">Uncharacterized protein</fullName>
    </submittedName>
</protein>
<evidence type="ECO:0000313" key="3">
    <source>
        <dbReference type="EMBL" id="MCL7042273.1"/>
    </source>
</evidence>
<feature type="domain" description="Pleiotropic ABC efflux transporter N-terminal" evidence="2">
    <location>
        <begin position="104"/>
        <end position="153"/>
    </location>
</feature>
<evidence type="ECO:0000313" key="4">
    <source>
        <dbReference type="Proteomes" id="UP001177140"/>
    </source>
</evidence>
<dbReference type="InterPro" id="IPR003439">
    <property type="entry name" value="ABC_transporter-like_ATP-bd"/>
</dbReference>
<dbReference type="SUPFAM" id="SSF52540">
    <property type="entry name" value="P-loop containing nucleoside triphosphate hydrolases"/>
    <property type="match status" value="1"/>
</dbReference>
<feature type="non-terminal residue" evidence="3">
    <location>
        <position position="315"/>
    </location>
</feature>
<keyword evidence="4" id="KW-1185">Reference proteome</keyword>
<gene>
    <name evidence="3" type="ORF">MKW94_029773</name>
</gene>
<dbReference type="Proteomes" id="UP001177140">
    <property type="component" value="Unassembled WGS sequence"/>
</dbReference>
<dbReference type="GO" id="GO:0005524">
    <property type="term" value="F:ATP binding"/>
    <property type="evidence" value="ECO:0007669"/>
    <property type="project" value="InterPro"/>
</dbReference>
<dbReference type="Pfam" id="PF00005">
    <property type="entry name" value="ABC_tran"/>
    <property type="match status" value="1"/>
</dbReference>
<feature type="domain" description="ABC transporter" evidence="1">
    <location>
        <begin position="179"/>
        <end position="273"/>
    </location>
</feature>
<name>A0AA41VJ93_PAPNU</name>
<dbReference type="PANTHER" id="PTHR48040:SF53">
    <property type="entry name" value="ABC TRANSPORTER G FAMILY MEMBER 35-LIKE"/>
    <property type="match status" value="1"/>
</dbReference>
<proteinExistence type="predicted"/>
<evidence type="ECO:0000259" key="2">
    <source>
        <dbReference type="Pfam" id="PF14510"/>
    </source>
</evidence>
<dbReference type="AlphaFoldDB" id="A0AA41VJ93"/>
<sequence>MDTLGRSISRSMSRTNWGMEDVFSRSSMSNRHGAINDDEEALRWAALEKLPTYDRLRTSILQSYVDNEQHQHQNQHVVNKEVDVRNLDVNERLAFIERIFKVAEEDNEKFLKKFRNRIDKVGIKLPTVEVRYEHLKIEADCHVGSRALPTLINTATNIAQSCLDTVGISLAKKTKLTILKDASGILKPSRMTLLLGPPSSGKTTLLLALAGKLDPGLKVKGEITYNGHKLKEFVPQKTSAYISQNDVHIGIMTVKETLDFSARCQGVGSRFDLLTELAKREKDAGIFPEAEVDLFMKATAVEGAESSLITDYTLK</sequence>
<dbReference type="Pfam" id="PF14510">
    <property type="entry name" value="ABC_trans_N"/>
    <property type="match status" value="1"/>
</dbReference>
<dbReference type="Gene3D" id="3.40.50.300">
    <property type="entry name" value="P-loop containing nucleotide triphosphate hydrolases"/>
    <property type="match status" value="1"/>
</dbReference>
<comment type="caution">
    <text evidence="3">The sequence shown here is derived from an EMBL/GenBank/DDBJ whole genome shotgun (WGS) entry which is preliminary data.</text>
</comment>
<dbReference type="InterPro" id="IPR027417">
    <property type="entry name" value="P-loop_NTPase"/>
</dbReference>
<organism evidence="3 4">
    <name type="scientific">Papaver nudicaule</name>
    <name type="common">Iceland poppy</name>
    <dbReference type="NCBI Taxonomy" id="74823"/>
    <lineage>
        <taxon>Eukaryota</taxon>
        <taxon>Viridiplantae</taxon>
        <taxon>Streptophyta</taxon>
        <taxon>Embryophyta</taxon>
        <taxon>Tracheophyta</taxon>
        <taxon>Spermatophyta</taxon>
        <taxon>Magnoliopsida</taxon>
        <taxon>Ranunculales</taxon>
        <taxon>Papaveraceae</taxon>
        <taxon>Papaveroideae</taxon>
        <taxon>Papaver</taxon>
    </lineage>
</organism>